<feature type="chain" id="PRO_5045969147" evidence="1">
    <location>
        <begin position="24"/>
        <end position="87"/>
    </location>
</feature>
<dbReference type="EMBL" id="JBHUIW010000004">
    <property type="protein sequence ID" value="MFD2181687.1"/>
    <property type="molecule type" value="Genomic_DNA"/>
</dbReference>
<evidence type="ECO:0000313" key="4">
    <source>
        <dbReference type="Proteomes" id="UP001597314"/>
    </source>
</evidence>
<dbReference type="Pfam" id="PF13670">
    <property type="entry name" value="PepSY_2"/>
    <property type="match status" value="1"/>
</dbReference>
<evidence type="ECO:0000259" key="2">
    <source>
        <dbReference type="Pfam" id="PF13670"/>
    </source>
</evidence>
<proteinExistence type="predicted"/>
<feature type="signal peptide" evidence="1">
    <location>
        <begin position="1"/>
        <end position="23"/>
    </location>
</feature>
<keyword evidence="4" id="KW-1185">Reference proteome</keyword>
<gene>
    <name evidence="3" type="ORF">ACFSOX_05935</name>
</gene>
<protein>
    <submittedName>
        <fullName evidence="3">PepSY domain-containing protein</fullName>
    </submittedName>
</protein>
<dbReference type="Proteomes" id="UP001597314">
    <property type="component" value="Unassembled WGS sequence"/>
</dbReference>
<reference evidence="4" key="1">
    <citation type="journal article" date="2019" name="Int. J. Syst. Evol. Microbiol.">
        <title>The Global Catalogue of Microorganisms (GCM) 10K type strain sequencing project: providing services to taxonomists for standard genome sequencing and annotation.</title>
        <authorList>
            <consortium name="The Broad Institute Genomics Platform"/>
            <consortium name="The Broad Institute Genome Sequencing Center for Infectious Disease"/>
            <person name="Wu L."/>
            <person name="Ma J."/>
        </authorList>
    </citation>
    <scope>NUCLEOTIDE SEQUENCE [LARGE SCALE GENOMIC DNA]</scope>
    <source>
        <strain evidence="4">CGMCC 1.6774</strain>
    </source>
</reference>
<dbReference type="InterPro" id="IPR025711">
    <property type="entry name" value="PepSY"/>
</dbReference>
<evidence type="ECO:0000313" key="3">
    <source>
        <dbReference type="EMBL" id="MFD2181687.1"/>
    </source>
</evidence>
<feature type="domain" description="PepSY" evidence="2">
    <location>
        <begin position="10"/>
        <end position="80"/>
    </location>
</feature>
<evidence type="ECO:0000256" key="1">
    <source>
        <dbReference type="SAM" id="SignalP"/>
    </source>
</evidence>
<accession>A0ABW5AHU9</accession>
<organism evidence="3 4">
    <name type="scientific">Rhodoplanes azumiensis</name>
    <dbReference type="NCBI Taxonomy" id="1897628"/>
    <lineage>
        <taxon>Bacteria</taxon>
        <taxon>Pseudomonadati</taxon>
        <taxon>Pseudomonadota</taxon>
        <taxon>Alphaproteobacteria</taxon>
        <taxon>Hyphomicrobiales</taxon>
        <taxon>Nitrobacteraceae</taxon>
        <taxon>Rhodoplanes</taxon>
    </lineage>
</organism>
<comment type="caution">
    <text evidence="3">The sequence shown here is derived from an EMBL/GenBank/DDBJ whole genome shotgun (WGS) entry which is preliminary data.</text>
</comment>
<dbReference type="RefSeq" id="WP_378476870.1">
    <property type="nucleotide sequence ID" value="NZ_JBHUIW010000004.1"/>
</dbReference>
<name>A0ABW5AHU9_9BRAD</name>
<keyword evidence="1" id="KW-0732">Signal</keyword>
<sequence length="87" mass="9747">MIPTRSTLYAVVLTLLPASPLLADRMPSPDERARIESTLRAAGFTSWGEIESEDGGRWEVEDAVGPDGRRYELKLDDTFAIIRREPD</sequence>